<comment type="caution">
    <text evidence="2">The sequence shown here is derived from an EMBL/GenBank/DDBJ whole genome shotgun (WGS) entry which is preliminary data.</text>
</comment>
<dbReference type="AlphaFoldDB" id="A0AAU9J1G2"/>
<keyword evidence="3" id="KW-1185">Reference proteome</keyword>
<dbReference type="Proteomes" id="UP001162131">
    <property type="component" value="Unassembled WGS sequence"/>
</dbReference>
<feature type="transmembrane region" description="Helical" evidence="1">
    <location>
        <begin position="146"/>
        <end position="167"/>
    </location>
</feature>
<keyword evidence="1" id="KW-0472">Membrane</keyword>
<evidence type="ECO:0000313" key="3">
    <source>
        <dbReference type="Proteomes" id="UP001162131"/>
    </source>
</evidence>
<proteinExistence type="predicted"/>
<protein>
    <submittedName>
        <fullName evidence="2">Uncharacterized protein</fullName>
    </submittedName>
</protein>
<name>A0AAU9J1G2_9CILI</name>
<feature type="transmembrane region" description="Helical" evidence="1">
    <location>
        <begin position="80"/>
        <end position="101"/>
    </location>
</feature>
<feature type="transmembrane region" description="Helical" evidence="1">
    <location>
        <begin position="227"/>
        <end position="248"/>
    </location>
</feature>
<gene>
    <name evidence="2" type="ORF">BSTOLATCC_MIC27273</name>
</gene>
<keyword evidence="1" id="KW-1133">Transmembrane helix</keyword>
<feature type="transmembrane region" description="Helical" evidence="1">
    <location>
        <begin position="183"/>
        <end position="207"/>
    </location>
</feature>
<sequence>MEENDKEFRQSFCLPMFFHTYKEGKSIYSVNIPKIMFLFALIMLVALYVSLLLGCLSNFYCKSFLPSPSYLGCFRGHDRVMIAAYTYYALVLPLMYIGAYCHYLPILSNTKRALLKYTGIASCLFLPLIAYTNDINGTHVLPFEPIHNFACIVFLFANILWSCMVFLNIKNTETVLNSKEKSWYFFLNAILWSWVAIGVLALLEWEFAYSLYANSLFNEYVKSLCEWVLVTLAIVMPPVFCQFFRGLVLTFTIDFDLKETGKDESVEMADLKN</sequence>
<keyword evidence="1" id="KW-0812">Transmembrane</keyword>
<evidence type="ECO:0000313" key="2">
    <source>
        <dbReference type="EMBL" id="CAG9320690.1"/>
    </source>
</evidence>
<reference evidence="2" key="1">
    <citation type="submission" date="2021-09" db="EMBL/GenBank/DDBJ databases">
        <authorList>
            <consortium name="AG Swart"/>
            <person name="Singh M."/>
            <person name="Singh A."/>
            <person name="Seah K."/>
            <person name="Emmerich C."/>
        </authorList>
    </citation>
    <scope>NUCLEOTIDE SEQUENCE</scope>
    <source>
        <strain evidence="2">ATCC30299</strain>
    </source>
</reference>
<feature type="transmembrane region" description="Helical" evidence="1">
    <location>
        <begin position="113"/>
        <end position="131"/>
    </location>
</feature>
<evidence type="ECO:0000256" key="1">
    <source>
        <dbReference type="SAM" id="Phobius"/>
    </source>
</evidence>
<organism evidence="2 3">
    <name type="scientific">Blepharisma stoltei</name>
    <dbReference type="NCBI Taxonomy" id="1481888"/>
    <lineage>
        <taxon>Eukaryota</taxon>
        <taxon>Sar</taxon>
        <taxon>Alveolata</taxon>
        <taxon>Ciliophora</taxon>
        <taxon>Postciliodesmatophora</taxon>
        <taxon>Heterotrichea</taxon>
        <taxon>Heterotrichida</taxon>
        <taxon>Blepharismidae</taxon>
        <taxon>Blepharisma</taxon>
    </lineage>
</organism>
<dbReference type="EMBL" id="CAJZBQ010000027">
    <property type="protein sequence ID" value="CAG9320690.1"/>
    <property type="molecule type" value="Genomic_DNA"/>
</dbReference>
<accession>A0AAU9J1G2</accession>
<feature type="transmembrane region" description="Helical" evidence="1">
    <location>
        <begin position="35"/>
        <end position="60"/>
    </location>
</feature>